<dbReference type="CDD" id="cd01992">
    <property type="entry name" value="TilS_N"/>
    <property type="match status" value="1"/>
</dbReference>
<dbReference type="AlphaFoldDB" id="A0A4Q0U986"/>
<evidence type="ECO:0000256" key="8">
    <source>
        <dbReference type="HAMAP-Rule" id="MF_01161"/>
    </source>
</evidence>
<dbReference type="InterPro" id="IPR014729">
    <property type="entry name" value="Rossmann-like_a/b/a_fold"/>
</dbReference>
<dbReference type="SUPFAM" id="SSF56037">
    <property type="entry name" value="PheT/TilS domain"/>
    <property type="match status" value="1"/>
</dbReference>
<dbReference type="InterPro" id="IPR012094">
    <property type="entry name" value="tRNA_Ile_lys_synt"/>
</dbReference>
<proteinExistence type="inferred from homology"/>
<comment type="function">
    <text evidence="8">Ligates lysine onto the cytidine present at position 34 of the AUA codon-specific tRNA(Ile) that contains the anticodon CAU, in an ATP-dependent manner. Cytidine is converted to lysidine, thus changing the amino acid specificity of the tRNA from methionine to isoleucine.</text>
</comment>
<keyword evidence="4 8" id="KW-0819">tRNA processing</keyword>
<evidence type="ECO:0000256" key="2">
    <source>
        <dbReference type="ARBA" id="ARBA00022490"/>
    </source>
</evidence>
<dbReference type="HAMAP" id="MF_01161">
    <property type="entry name" value="tRNA_Ile_lys_synt"/>
    <property type="match status" value="1"/>
</dbReference>
<comment type="catalytic activity">
    <reaction evidence="7 8">
        <text>cytidine(34) in tRNA(Ile2) + L-lysine + ATP = lysidine(34) in tRNA(Ile2) + AMP + diphosphate + H(+)</text>
        <dbReference type="Rhea" id="RHEA:43744"/>
        <dbReference type="Rhea" id="RHEA-COMP:10625"/>
        <dbReference type="Rhea" id="RHEA-COMP:10670"/>
        <dbReference type="ChEBI" id="CHEBI:15378"/>
        <dbReference type="ChEBI" id="CHEBI:30616"/>
        <dbReference type="ChEBI" id="CHEBI:32551"/>
        <dbReference type="ChEBI" id="CHEBI:33019"/>
        <dbReference type="ChEBI" id="CHEBI:82748"/>
        <dbReference type="ChEBI" id="CHEBI:83665"/>
        <dbReference type="ChEBI" id="CHEBI:456215"/>
        <dbReference type="EC" id="6.3.4.19"/>
    </reaction>
</comment>
<protein>
    <recommendedName>
        <fullName evidence="8">tRNA(Ile)-lysidine synthase</fullName>
        <ecNumber evidence="8">6.3.4.19</ecNumber>
    </recommendedName>
    <alternativeName>
        <fullName evidence="8">tRNA(Ile)-2-lysyl-cytidine synthase</fullName>
    </alternativeName>
    <alternativeName>
        <fullName evidence="8">tRNA(Ile)-lysidine synthetase</fullName>
    </alternativeName>
</protein>
<reference evidence="9" key="2">
    <citation type="submission" date="2021-09" db="EMBL/GenBank/DDBJ databases">
        <authorList>
            <person name="Gilroy R."/>
        </authorList>
    </citation>
    <scope>NUCLEOTIDE SEQUENCE</scope>
    <source>
        <strain evidence="9">4100</strain>
    </source>
</reference>
<dbReference type="SUPFAM" id="SSF52402">
    <property type="entry name" value="Adenine nucleotide alpha hydrolases-like"/>
    <property type="match status" value="1"/>
</dbReference>
<dbReference type="PANTHER" id="PTHR43033">
    <property type="entry name" value="TRNA(ILE)-LYSIDINE SYNTHASE-RELATED"/>
    <property type="match status" value="1"/>
</dbReference>
<keyword evidence="3 8" id="KW-0436">Ligase</keyword>
<dbReference type="InterPro" id="IPR012795">
    <property type="entry name" value="tRNA_Ile_lys_synt_N"/>
</dbReference>
<organism evidence="9 10">
    <name type="scientific">Candidatus Amulumruptor caecigallinarius</name>
    <dbReference type="NCBI Taxonomy" id="2109911"/>
    <lineage>
        <taxon>Bacteria</taxon>
        <taxon>Pseudomonadati</taxon>
        <taxon>Bacteroidota</taxon>
        <taxon>Bacteroidia</taxon>
        <taxon>Bacteroidales</taxon>
        <taxon>Muribaculaceae</taxon>
        <taxon>Candidatus Amulumruptor</taxon>
    </lineage>
</organism>
<evidence type="ECO:0000256" key="1">
    <source>
        <dbReference type="ARBA" id="ARBA00004496"/>
    </source>
</evidence>
<dbReference type="SMART" id="SM00977">
    <property type="entry name" value="TilS_C"/>
    <property type="match status" value="1"/>
</dbReference>
<comment type="caution">
    <text evidence="9">The sequence shown here is derived from an EMBL/GenBank/DDBJ whole genome shotgun (WGS) entry which is preliminary data.</text>
</comment>
<dbReference type="Proteomes" id="UP000711407">
    <property type="component" value="Unassembled WGS sequence"/>
</dbReference>
<evidence type="ECO:0000313" key="10">
    <source>
        <dbReference type="Proteomes" id="UP000711407"/>
    </source>
</evidence>
<evidence type="ECO:0000256" key="5">
    <source>
        <dbReference type="ARBA" id="ARBA00022741"/>
    </source>
</evidence>
<keyword evidence="6 8" id="KW-0067">ATP-binding</keyword>
<dbReference type="GO" id="GO:0006400">
    <property type="term" value="P:tRNA modification"/>
    <property type="evidence" value="ECO:0007669"/>
    <property type="project" value="UniProtKB-UniRule"/>
</dbReference>
<dbReference type="InterPro" id="IPR012796">
    <property type="entry name" value="Lysidine-tRNA-synth_C"/>
</dbReference>
<keyword evidence="2 8" id="KW-0963">Cytoplasm</keyword>
<dbReference type="GO" id="GO:0032267">
    <property type="term" value="F:tRNA(Ile)-lysidine synthase activity"/>
    <property type="evidence" value="ECO:0007669"/>
    <property type="project" value="UniProtKB-EC"/>
</dbReference>
<comment type="similarity">
    <text evidence="8">Belongs to the tRNA(Ile)-lysidine synthase family.</text>
</comment>
<evidence type="ECO:0000256" key="4">
    <source>
        <dbReference type="ARBA" id="ARBA00022694"/>
    </source>
</evidence>
<sequence>MRHPLITKVKDNILRHELLNPYDERPVVVGVSGGADSVALLHTLQKLGYSVIAAHCNYGLRDAESDGDEAYVRDLCSHKDIALEVLKADVAARMSHDGSSMEMACRDIRYEWFETLRCRYDAQAVAVAHHMDDKAETVMLNLLRGTGIRGLASMKWRREPGIIRPLLNLSRDEIKDFLTEEGIGWREDSSNAINDVKRNKLRNIILPRLYEEFTDAKANICATSQHIDEYSGFISDVCSKKREEYVAADGSVDLLKLADAEPYAPLLLWEWFGPQGMTRDMADKIMAFRGNSGSRYGSWHIDHGILQVMTPCDCSDAGHIIATDNLDEMPFEMEIITDRHHFHPQRDASVAYFDADILAGNPRWTLRGWREGDRVRPFGLKGTKLVSDIFANKKMGRGDKQSARILLRDDTIIWIPGIVTCAEYVVTPTTARILRLTVK</sequence>
<evidence type="ECO:0000256" key="7">
    <source>
        <dbReference type="ARBA" id="ARBA00048539"/>
    </source>
</evidence>
<dbReference type="NCBIfam" id="TIGR02432">
    <property type="entry name" value="lysidine_TilS_N"/>
    <property type="match status" value="1"/>
</dbReference>
<dbReference type="GO" id="GO:0005524">
    <property type="term" value="F:ATP binding"/>
    <property type="evidence" value="ECO:0007669"/>
    <property type="project" value="UniProtKB-UniRule"/>
</dbReference>
<comment type="domain">
    <text evidence="8">The N-terminal region contains the highly conserved SGGXDS motif, predicted to be a P-loop motif involved in ATP binding.</text>
</comment>
<name>A0A4Q0U986_9BACT</name>
<evidence type="ECO:0000313" key="9">
    <source>
        <dbReference type="EMBL" id="HJE38141.1"/>
    </source>
</evidence>
<dbReference type="Gene3D" id="3.40.50.620">
    <property type="entry name" value="HUPs"/>
    <property type="match status" value="1"/>
</dbReference>
<comment type="subcellular location">
    <subcellularLocation>
        <location evidence="1 8">Cytoplasm</location>
    </subcellularLocation>
</comment>
<dbReference type="NCBIfam" id="TIGR02433">
    <property type="entry name" value="lysidine_TilS_C"/>
    <property type="match status" value="1"/>
</dbReference>
<keyword evidence="5 8" id="KW-0547">Nucleotide-binding</keyword>
<accession>A0A4Q0U986</accession>
<dbReference type="EMBL" id="DYXT01000001">
    <property type="protein sequence ID" value="HJE38141.1"/>
    <property type="molecule type" value="Genomic_DNA"/>
</dbReference>
<dbReference type="Pfam" id="PF11734">
    <property type="entry name" value="TilS_C"/>
    <property type="match status" value="1"/>
</dbReference>
<dbReference type="InterPro" id="IPR011063">
    <property type="entry name" value="TilS/TtcA_N"/>
</dbReference>
<gene>
    <name evidence="8 9" type="primary">tilS</name>
    <name evidence="9" type="ORF">K8V47_00025</name>
</gene>
<dbReference type="EC" id="6.3.4.19" evidence="8"/>
<dbReference type="GO" id="GO:0005737">
    <property type="term" value="C:cytoplasm"/>
    <property type="evidence" value="ECO:0007669"/>
    <property type="project" value="UniProtKB-SubCell"/>
</dbReference>
<feature type="binding site" evidence="8">
    <location>
        <begin position="32"/>
        <end position="37"/>
    </location>
    <ligand>
        <name>ATP</name>
        <dbReference type="ChEBI" id="CHEBI:30616"/>
    </ligand>
</feature>
<reference evidence="9" key="1">
    <citation type="journal article" date="2021" name="PeerJ">
        <title>Extensive microbial diversity within the chicken gut microbiome revealed by metagenomics and culture.</title>
        <authorList>
            <person name="Gilroy R."/>
            <person name="Ravi A."/>
            <person name="Getino M."/>
            <person name="Pursley I."/>
            <person name="Horton D.L."/>
            <person name="Alikhan N.F."/>
            <person name="Baker D."/>
            <person name="Gharbi K."/>
            <person name="Hall N."/>
            <person name="Watson M."/>
            <person name="Adriaenssens E.M."/>
            <person name="Foster-Nyarko E."/>
            <person name="Jarju S."/>
            <person name="Secka A."/>
            <person name="Antonio M."/>
            <person name="Oren A."/>
            <person name="Chaudhuri R.R."/>
            <person name="La Ragione R."/>
            <person name="Hildebrand F."/>
            <person name="Pallen M.J."/>
        </authorList>
    </citation>
    <scope>NUCLEOTIDE SEQUENCE</scope>
    <source>
        <strain evidence="9">4100</strain>
    </source>
</reference>
<dbReference type="PANTHER" id="PTHR43033:SF1">
    <property type="entry name" value="TRNA(ILE)-LYSIDINE SYNTHASE-RELATED"/>
    <property type="match status" value="1"/>
</dbReference>
<evidence type="ECO:0000256" key="3">
    <source>
        <dbReference type="ARBA" id="ARBA00022598"/>
    </source>
</evidence>
<evidence type="ECO:0000256" key="6">
    <source>
        <dbReference type="ARBA" id="ARBA00022840"/>
    </source>
</evidence>
<dbReference type="Pfam" id="PF01171">
    <property type="entry name" value="ATP_bind_3"/>
    <property type="match status" value="1"/>
</dbReference>